<proteinExistence type="inferred from homology"/>
<reference evidence="8" key="1">
    <citation type="journal article" date="2019" name="Int. J. Syst. Evol. Microbiol.">
        <title>The Global Catalogue of Microorganisms (GCM) 10K type strain sequencing project: providing services to taxonomists for standard genome sequencing and annotation.</title>
        <authorList>
            <consortium name="The Broad Institute Genomics Platform"/>
            <consortium name="The Broad Institute Genome Sequencing Center for Infectious Disease"/>
            <person name="Wu L."/>
            <person name="Ma J."/>
        </authorList>
    </citation>
    <scope>NUCLEOTIDE SEQUENCE [LARGE SCALE GENOMIC DNA]</scope>
    <source>
        <strain evidence="8">JCM 18127</strain>
    </source>
</reference>
<dbReference type="Proteomes" id="UP001500621">
    <property type="component" value="Unassembled WGS sequence"/>
</dbReference>
<keyword evidence="4" id="KW-0808">Transferase</keyword>
<comment type="pathway">
    <text evidence="1">Cell wall biogenesis; cell wall polysaccharide biosynthesis.</text>
</comment>
<dbReference type="CDD" id="cd04186">
    <property type="entry name" value="GT_2_like_c"/>
    <property type="match status" value="1"/>
</dbReference>
<comment type="similarity">
    <text evidence="2">Belongs to the glycosyltransferase 2 family.</text>
</comment>
<comment type="caution">
    <text evidence="7">The sequence shown here is derived from an EMBL/GenBank/DDBJ whole genome shotgun (WGS) entry which is preliminary data.</text>
</comment>
<protein>
    <recommendedName>
        <fullName evidence="6">Glycosyltransferase 2-like domain-containing protein</fullName>
    </recommendedName>
</protein>
<keyword evidence="8" id="KW-1185">Reference proteome</keyword>
<keyword evidence="3" id="KW-0328">Glycosyltransferase</keyword>
<sequence>MLAWRDEPVLVEAVTSVLDSEGVEVDVVLVDNGCTSDAVERLAPLPGVTVVTPGENLGFAGGCNLGARHARGEVLAFVNGDAVVRPGALRYLVDALTNGAAPGEGEVAMATASVRLYDEPATVNSVGNPVHFTGLSWAGGLGEPASAHDRPREVASASGAATVIARERFRALGGFCEPMFAYCEDTELSLRCWQRGWRVVYEPRAVVLHRYEFSRNPQKFYLLERNRLLLVLTLYGPGMLLAVAAPLLALELATLALALRDGWGRQKLAGWWWLLRHRRLLRERRRLVRGQRVVPDATWSRVLTGDLDLAVPGLTVPGPARRLSRTYWALARRLA</sequence>
<dbReference type="Pfam" id="PF00535">
    <property type="entry name" value="Glycos_transf_2"/>
    <property type="match status" value="1"/>
</dbReference>
<gene>
    <name evidence="7" type="ORF">GCM10023226_12160</name>
</gene>
<evidence type="ECO:0000313" key="7">
    <source>
        <dbReference type="EMBL" id="GAA4676510.1"/>
    </source>
</evidence>
<evidence type="ECO:0000259" key="6">
    <source>
        <dbReference type="Pfam" id="PF00535"/>
    </source>
</evidence>
<dbReference type="InterPro" id="IPR001173">
    <property type="entry name" value="Glyco_trans_2-like"/>
</dbReference>
<evidence type="ECO:0000256" key="5">
    <source>
        <dbReference type="SAM" id="Phobius"/>
    </source>
</evidence>
<dbReference type="EMBL" id="BAABIM010000001">
    <property type="protein sequence ID" value="GAA4676510.1"/>
    <property type="molecule type" value="Genomic_DNA"/>
</dbReference>
<dbReference type="Gene3D" id="3.90.550.10">
    <property type="entry name" value="Spore Coat Polysaccharide Biosynthesis Protein SpsA, Chain A"/>
    <property type="match status" value="1"/>
</dbReference>
<evidence type="ECO:0000256" key="1">
    <source>
        <dbReference type="ARBA" id="ARBA00004776"/>
    </source>
</evidence>
<dbReference type="InterPro" id="IPR029044">
    <property type="entry name" value="Nucleotide-diphossugar_trans"/>
</dbReference>
<evidence type="ECO:0000256" key="3">
    <source>
        <dbReference type="ARBA" id="ARBA00022676"/>
    </source>
</evidence>
<dbReference type="PANTHER" id="PTHR43179">
    <property type="entry name" value="RHAMNOSYLTRANSFERASE WBBL"/>
    <property type="match status" value="1"/>
</dbReference>
<dbReference type="PANTHER" id="PTHR43179:SF12">
    <property type="entry name" value="GALACTOFURANOSYLTRANSFERASE GLFT2"/>
    <property type="match status" value="1"/>
</dbReference>
<name>A0ABP8VYV6_9ACTN</name>
<keyword evidence="5" id="KW-1133">Transmembrane helix</keyword>
<dbReference type="SUPFAM" id="SSF53448">
    <property type="entry name" value="Nucleotide-diphospho-sugar transferases"/>
    <property type="match status" value="1"/>
</dbReference>
<feature type="domain" description="Glycosyltransferase 2-like" evidence="6">
    <location>
        <begin position="6"/>
        <end position="98"/>
    </location>
</feature>
<evidence type="ECO:0000313" key="8">
    <source>
        <dbReference type="Proteomes" id="UP001500621"/>
    </source>
</evidence>
<organism evidence="7 8">
    <name type="scientific">Nocardioides nanhaiensis</name>
    <dbReference type="NCBI Taxonomy" id="1476871"/>
    <lineage>
        <taxon>Bacteria</taxon>
        <taxon>Bacillati</taxon>
        <taxon>Actinomycetota</taxon>
        <taxon>Actinomycetes</taxon>
        <taxon>Propionibacteriales</taxon>
        <taxon>Nocardioidaceae</taxon>
        <taxon>Nocardioides</taxon>
    </lineage>
</organism>
<evidence type="ECO:0000256" key="2">
    <source>
        <dbReference type="ARBA" id="ARBA00006739"/>
    </source>
</evidence>
<accession>A0ABP8VYV6</accession>
<feature type="transmembrane region" description="Helical" evidence="5">
    <location>
        <begin position="228"/>
        <end position="259"/>
    </location>
</feature>
<keyword evidence="5" id="KW-0812">Transmembrane</keyword>
<keyword evidence="5" id="KW-0472">Membrane</keyword>
<evidence type="ECO:0000256" key="4">
    <source>
        <dbReference type="ARBA" id="ARBA00022679"/>
    </source>
</evidence>